<feature type="compositionally biased region" description="Basic and acidic residues" evidence="1">
    <location>
        <begin position="414"/>
        <end position="428"/>
    </location>
</feature>
<feature type="region of interest" description="Disordered" evidence="1">
    <location>
        <begin position="908"/>
        <end position="1034"/>
    </location>
</feature>
<reference evidence="2" key="2">
    <citation type="submission" date="2011-03" db="EMBL/GenBank/DDBJ databases">
        <title>Annotation of Magnaporthe poae ATCC 64411.</title>
        <authorList>
            <person name="Ma L.-J."/>
            <person name="Dead R."/>
            <person name="Young S.K."/>
            <person name="Zeng Q."/>
            <person name="Gargeya S."/>
            <person name="Fitzgerald M."/>
            <person name="Haas B."/>
            <person name="Abouelleil A."/>
            <person name="Alvarado L."/>
            <person name="Arachchi H.M."/>
            <person name="Berlin A."/>
            <person name="Brown A."/>
            <person name="Chapman S.B."/>
            <person name="Chen Z."/>
            <person name="Dunbar C."/>
            <person name="Freedman E."/>
            <person name="Gearin G."/>
            <person name="Gellesch M."/>
            <person name="Goldberg J."/>
            <person name="Griggs A."/>
            <person name="Gujja S."/>
            <person name="Heiman D."/>
            <person name="Howarth C."/>
            <person name="Larson L."/>
            <person name="Lui A."/>
            <person name="MacDonald P.J.P."/>
            <person name="Mehta T."/>
            <person name="Montmayeur A."/>
            <person name="Murphy C."/>
            <person name="Neiman D."/>
            <person name="Pearson M."/>
            <person name="Priest M."/>
            <person name="Roberts A."/>
            <person name="Saif S."/>
            <person name="Shea T."/>
            <person name="Shenoy N."/>
            <person name="Sisk P."/>
            <person name="Stolte C."/>
            <person name="Sykes S."/>
            <person name="Yandava C."/>
            <person name="Wortman J."/>
            <person name="Nusbaum C."/>
            <person name="Birren B."/>
        </authorList>
    </citation>
    <scope>NUCLEOTIDE SEQUENCE</scope>
    <source>
        <strain evidence="2">ATCC 64411</strain>
    </source>
</reference>
<reference evidence="2" key="1">
    <citation type="submission" date="2010-05" db="EMBL/GenBank/DDBJ databases">
        <title>The Genome Sequence of Magnaporthe poae strain ATCC 64411.</title>
        <authorList>
            <consortium name="The Broad Institute Genome Sequencing Platform"/>
            <consortium name="Broad Institute Genome Sequencing Center for Infectious Disease"/>
            <person name="Ma L.-J."/>
            <person name="Dead R."/>
            <person name="Young S."/>
            <person name="Zeng Q."/>
            <person name="Koehrsen M."/>
            <person name="Alvarado L."/>
            <person name="Berlin A."/>
            <person name="Chapman S.B."/>
            <person name="Chen Z."/>
            <person name="Freedman E."/>
            <person name="Gellesch M."/>
            <person name="Goldberg J."/>
            <person name="Griggs A."/>
            <person name="Gujja S."/>
            <person name="Heilman E.R."/>
            <person name="Heiman D."/>
            <person name="Hepburn T."/>
            <person name="Howarth C."/>
            <person name="Jen D."/>
            <person name="Larson L."/>
            <person name="Mehta T."/>
            <person name="Neiman D."/>
            <person name="Pearson M."/>
            <person name="Roberts A."/>
            <person name="Saif S."/>
            <person name="Shea T."/>
            <person name="Shenoy N."/>
            <person name="Sisk P."/>
            <person name="Stolte C."/>
            <person name="Sykes S."/>
            <person name="Walk T."/>
            <person name="White J."/>
            <person name="Yandava C."/>
            <person name="Haas B."/>
            <person name="Nusbaum C."/>
            <person name="Birren B."/>
        </authorList>
    </citation>
    <scope>NUCLEOTIDE SEQUENCE</scope>
    <source>
        <strain evidence="2">ATCC 64411</strain>
    </source>
</reference>
<feature type="compositionally biased region" description="Polar residues" evidence="1">
    <location>
        <begin position="1213"/>
        <end position="1230"/>
    </location>
</feature>
<feature type="region of interest" description="Disordered" evidence="1">
    <location>
        <begin position="1275"/>
        <end position="1336"/>
    </location>
</feature>
<dbReference type="VEuPathDB" id="FungiDB:MAPG_11928"/>
<feature type="region of interest" description="Disordered" evidence="1">
    <location>
        <begin position="1047"/>
        <end position="1079"/>
    </location>
</feature>
<feature type="region of interest" description="Disordered" evidence="1">
    <location>
        <begin position="820"/>
        <end position="871"/>
    </location>
</feature>
<feature type="compositionally biased region" description="Polar residues" evidence="1">
    <location>
        <begin position="152"/>
        <end position="187"/>
    </location>
</feature>
<feature type="region of interest" description="Disordered" evidence="1">
    <location>
        <begin position="236"/>
        <end position="591"/>
    </location>
</feature>
<feature type="compositionally biased region" description="Polar residues" evidence="1">
    <location>
        <begin position="1280"/>
        <end position="1294"/>
    </location>
</feature>
<sequence length="1575" mass="168158">MASIRRGSRYGSAKSDERTQAPTRPTLGAGAGVYRSPVSADNLTSSQPRRAMESTRPQPQEVPSISRTPSSSRIPQVQTTSRRVPAPRQSTSRPPLSHQDKPWSSGFSNSFGSSSRSASSSAIPTFSVSPARPTEELKPRPVRNVLRRKSANLAQETVKLRNQSGSGSSRETDSPVSITRSLASPDSQLDRSLTDSPAEIRIAMQVDLATTMAQTIKIYPELDRYRDAAPAGSGHTIELPYPLSTHDLPPPTPLFSGTSSQPSAYSGSPSTRFSGSPGPGPYSRDTTPTTSIPSHSPGLVAPLRLPAPRVRQNSPARHQQSSRPPVTRRRAGSVPNEVDSISADPHGLAAVREALNSSSSSSTVRDGDRKNAHPVATATATTASSETGSEKKKKKRLEAAAPPPSPPPRKSSTKFKDSPLKDAPRDAQESSPSKSAREPARPIMASSAASRPKPPAMTTRAHTATPAVTSPPRGTPPARPSRDGTPDLQSQIGMPIPVVQSNLSSSSLSERRQSLPVGPGSRSAPGNLTHSTRSATPSSQPDRSMQPLQPRVPIGREPTPALPRLDTRRPSHSGSTASRTPSPGISSFRTRFPLFGRRTKTAPEAVTQVADQKEKPVRKGPAAGTGHEGYGRIGMSHRRRSSSLARGVGVGTVSSQESLERSLSDDPFLLERIRPVVIAGGDVVQNHNVGTDLGRTESNQSLPGGFSRTGSDASLASPAGDRTTLWPSAFPRNFTTTAPSLGSRRPSDSSDSEALAMRSTLAFRRSIQKMKGGTDAAMRIPKPIVTRTQGVISPALTSIDTAIMTDDSAVEVPVGSAFGAIKGPAPSAASSKKLTKRAKSPRRWNIFGRSTSQPAAATKSPEPPKPVVPVKTAAPPKAAAFYTMDFSEQEDNDGGDAADGMWDASLLAVPSPQPQSQPQTQPPQIQIPTTRRPSLTRTTTNEEEQLKRGGVVEPLEYRDRMSSEPQPPQWTETPLVATPEPLMSVAEPAKPEPQPPARRVGRPSRLPQVGRIPKVVNSRPEQTSPKSFSRPFNRISMQMAPRGEIKDAESVAKGPSPVKPSTPEPIQPTPQTRPGEQASAAATAFDSRLHGSRELPTDLANMMTEFLAFPPRKNSQSTTCTTTTTSSCSSGILSYADATAVVPAPNAPLVEDEIWGEYDDFFGDETLKAPPSAGSSHGTPFHLEQYTERLTKKVVEQPLESPTLTQPARLPATDTSATGSKRPSALSQVEQPEREKVPVASSIYSTDMTGPLNEAIETGIIPISSPFSVSEFVSGYGDGSQKTSPTTKASSSVKSPVFKAAAPSKPPMSLRRNSTPVSTSSPRRLPHQKRASDASGASSLLSELDVSSPLSQVNLRVGSMTVSKWLTFGHVLFSPVRDELVPEVGSSQESLKRHSILVIDGLGNDDWSFYAAESYPDVTFFNLSPRAPLATTSSSGSSGSSFPLTPPNHHQIQYMSHLDKFPFGPESFAAVVYRFPAAAPESHFRNIIAESRRVLKPGGYMELSILDVDLNNMGNRSRRVVRRLKERIHAVKPDTCLGSTADLLLRLLGRRGFVDIKSCRVGVPVASRLAASSSS</sequence>
<feature type="non-terminal residue" evidence="2">
    <location>
        <position position="1575"/>
    </location>
</feature>
<proteinExistence type="predicted"/>
<dbReference type="SUPFAM" id="SSF53335">
    <property type="entry name" value="S-adenosyl-L-methionine-dependent methyltransferases"/>
    <property type="match status" value="1"/>
</dbReference>
<dbReference type="CDD" id="cd02440">
    <property type="entry name" value="AdoMet_MTases"/>
    <property type="match status" value="1"/>
</dbReference>
<dbReference type="InterPro" id="IPR029063">
    <property type="entry name" value="SAM-dependent_MTases_sf"/>
</dbReference>
<feature type="compositionally biased region" description="Low complexity" evidence="1">
    <location>
        <begin position="256"/>
        <end position="271"/>
    </location>
</feature>
<evidence type="ECO:0000256" key="1">
    <source>
        <dbReference type="SAM" id="MobiDB-lite"/>
    </source>
</evidence>
<feature type="compositionally biased region" description="Polar residues" evidence="1">
    <location>
        <begin position="524"/>
        <end position="547"/>
    </location>
</feature>
<accession>A0A0H2U9I5</accession>
<feature type="compositionally biased region" description="Low complexity" evidence="1">
    <location>
        <begin position="376"/>
        <end position="387"/>
    </location>
</feature>
<feature type="compositionally biased region" description="Polar residues" evidence="1">
    <location>
        <begin position="311"/>
        <end position="324"/>
    </location>
</feature>
<organism evidence="2">
    <name type="scientific">Magnaporthiopsis poae (strain ATCC 64411 / 73-15)</name>
    <name type="common">Kentucky bluegrass fungus</name>
    <name type="synonym">Magnaporthe poae</name>
    <dbReference type="NCBI Taxonomy" id="644358"/>
    <lineage>
        <taxon>Eukaryota</taxon>
        <taxon>Fungi</taxon>
        <taxon>Dikarya</taxon>
        <taxon>Ascomycota</taxon>
        <taxon>Pezizomycotina</taxon>
        <taxon>Sordariomycetes</taxon>
        <taxon>Sordariomycetidae</taxon>
        <taxon>Magnaporthales</taxon>
        <taxon>Magnaporthaceae</taxon>
        <taxon>Magnaporthiopsis</taxon>
    </lineage>
</organism>
<feature type="region of interest" description="Disordered" evidence="1">
    <location>
        <begin position="1199"/>
        <end position="1239"/>
    </location>
</feature>
<feature type="region of interest" description="Disordered" evidence="1">
    <location>
        <begin position="605"/>
        <end position="647"/>
    </location>
</feature>
<evidence type="ECO:0000313" key="2">
    <source>
        <dbReference type="EMBL" id="KLU92985.1"/>
    </source>
</evidence>
<evidence type="ECO:0008006" key="3">
    <source>
        <dbReference type="Google" id="ProtNLM"/>
    </source>
</evidence>
<feature type="compositionally biased region" description="Low complexity" evidence="1">
    <location>
        <begin position="104"/>
        <end position="122"/>
    </location>
</feature>
<feature type="compositionally biased region" description="Low complexity" evidence="1">
    <location>
        <begin position="63"/>
        <end position="75"/>
    </location>
</feature>
<feature type="compositionally biased region" description="Polar residues" evidence="1">
    <location>
        <begin position="572"/>
        <end position="589"/>
    </location>
</feature>
<dbReference type="OrthoDB" id="5382952at2759"/>
<feature type="compositionally biased region" description="Pro residues" evidence="1">
    <location>
        <begin position="1057"/>
        <end position="1068"/>
    </location>
</feature>
<feature type="compositionally biased region" description="Basic residues" evidence="1">
    <location>
        <begin position="833"/>
        <end position="842"/>
    </location>
</feature>
<feature type="region of interest" description="Disordered" evidence="1">
    <location>
        <begin position="1"/>
        <end position="195"/>
    </location>
</feature>
<feature type="compositionally biased region" description="Polar residues" evidence="1">
    <location>
        <begin position="39"/>
        <end position="48"/>
    </location>
</feature>
<feature type="compositionally biased region" description="Low complexity" evidence="1">
    <location>
        <begin position="914"/>
        <end position="939"/>
    </location>
</feature>
<gene>
    <name evidence="2" type="ORF">MAPG_11928</name>
</gene>
<feature type="compositionally biased region" description="Low complexity" evidence="1">
    <location>
        <begin position="286"/>
        <end position="297"/>
    </location>
</feature>
<feature type="compositionally biased region" description="Polar residues" evidence="1">
    <location>
        <begin position="1311"/>
        <end position="1322"/>
    </location>
</feature>
<protein>
    <recommendedName>
        <fullName evidence="3">Methyltransferase type 11 domain-containing protein</fullName>
    </recommendedName>
</protein>
<feature type="compositionally biased region" description="Polar residues" evidence="1">
    <location>
        <begin position="76"/>
        <end position="94"/>
    </location>
</feature>
<dbReference type="EMBL" id="GL877045">
    <property type="protein sequence ID" value="KLU92985.1"/>
    <property type="molecule type" value="Genomic_DNA"/>
</dbReference>
<name>A0A0H2U9I5_MAGP6</name>
<feature type="region of interest" description="Disordered" evidence="1">
    <location>
        <begin position="687"/>
        <end position="753"/>
    </location>
</feature>
<feature type="compositionally biased region" description="Polar residues" evidence="1">
    <location>
        <begin position="696"/>
        <end position="714"/>
    </location>
</feature>
<dbReference type="Gene3D" id="3.40.50.150">
    <property type="entry name" value="Vaccinia Virus protein VP39"/>
    <property type="match status" value="1"/>
</dbReference>